<feature type="compositionally biased region" description="Low complexity" evidence="1">
    <location>
        <begin position="316"/>
        <end position="326"/>
    </location>
</feature>
<feature type="compositionally biased region" description="Polar residues" evidence="1">
    <location>
        <begin position="544"/>
        <end position="571"/>
    </location>
</feature>
<gene>
    <name evidence="2" type="ORF">Anas_09817</name>
</gene>
<accession>A0A5N5T660</accession>
<feature type="compositionally biased region" description="Low complexity" evidence="1">
    <location>
        <begin position="572"/>
        <end position="584"/>
    </location>
</feature>
<dbReference type="GO" id="GO:0031410">
    <property type="term" value="C:cytoplasmic vesicle"/>
    <property type="evidence" value="ECO:0007669"/>
    <property type="project" value="TreeGrafter"/>
</dbReference>
<dbReference type="OrthoDB" id="5974715at2759"/>
<feature type="compositionally biased region" description="Low complexity" evidence="1">
    <location>
        <begin position="433"/>
        <end position="445"/>
    </location>
</feature>
<feature type="region of interest" description="Disordered" evidence="1">
    <location>
        <begin position="636"/>
        <end position="670"/>
    </location>
</feature>
<keyword evidence="3" id="KW-1185">Reference proteome</keyword>
<feature type="region of interest" description="Disordered" evidence="1">
    <location>
        <begin position="421"/>
        <end position="445"/>
    </location>
</feature>
<sequence>MLKLSVVEVSRENVTVGMDAKIAALERSSQDNERRISQAETDKMRHMDEVNNMNKKIIALENRNRNLESYNAEREAMIKALQKRYEEMENKGQSSSSLNPSKMETPTCSQPVIQESSKHQHSMSISNISSTSVFSATPHRDEELGNHRLNSDLIQCRPSILASDNHRFYSKEPEAKILQNHHSRSGSYCCYVSSPDQDELNIRKSGDKTVENPQPSQNPLLSSSYLIQDKKGIVETDSILSNDKKQVCFQLTENEQNKPKLQDCVYPSSNHFINVQSGAQTNPLITLTSVSNALDVPSTRGDPPPYFSQHQVLNFSSDSHSQHQQSPVKNIPSVCPPSQVRVQSVHQSQNQQQSQQIHCQPPQQVNQQSVTSNGNQSSLQSPPIPRVVAACQRPHPPNAFCRTCLTVRRSHRQNAAAFVRRAHSSGYQHNRRSAPSPASSADSLDDAPSILERLKKEWEMGFLGPPANKKETCGTTKKSDGSKTLPHPLGTSQPTPSNEIKEKEKTSNQEQQNQNYVTSEKENESQGKKDVSHLDRALNRLSMKRSSNPFGQKNINTDNCKFSSDTGSHQQPNPNVKTSNSNNNPALAYNSGSILTISSIDHNSCFSENSHKNVLEKSNIKYPDQINSSISSQFVKVSVPVSTHQPKEEKGDTKEPFVLDSSDRNNPNKN</sequence>
<feature type="compositionally biased region" description="Basic and acidic residues" evidence="1">
    <location>
        <begin position="645"/>
        <end position="663"/>
    </location>
</feature>
<evidence type="ECO:0000313" key="3">
    <source>
        <dbReference type="Proteomes" id="UP000326759"/>
    </source>
</evidence>
<name>A0A5N5T660_9CRUS</name>
<evidence type="ECO:0000256" key="1">
    <source>
        <dbReference type="SAM" id="MobiDB-lite"/>
    </source>
</evidence>
<dbReference type="EMBL" id="SEYY01009625">
    <property type="protein sequence ID" value="KAB7501747.1"/>
    <property type="molecule type" value="Genomic_DNA"/>
</dbReference>
<dbReference type="GO" id="GO:0030036">
    <property type="term" value="P:actin cytoskeleton organization"/>
    <property type="evidence" value="ECO:0007669"/>
    <property type="project" value="TreeGrafter"/>
</dbReference>
<dbReference type="GO" id="GO:0005886">
    <property type="term" value="C:plasma membrane"/>
    <property type="evidence" value="ECO:0007669"/>
    <property type="project" value="TreeGrafter"/>
</dbReference>
<feature type="region of interest" description="Disordered" evidence="1">
    <location>
        <begin position="86"/>
        <end position="108"/>
    </location>
</feature>
<dbReference type="GO" id="GO:0005923">
    <property type="term" value="C:bicellular tight junction"/>
    <property type="evidence" value="ECO:0007669"/>
    <property type="project" value="TreeGrafter"/>
</dbReference>
<protein>
    <submittedName>
        <fullName evidence="2">Uncharacterized protein</fullName>
    </submittedName>
</protein>
<dbReference type="GO" id="GO:0030334">
    <property type="term" value="P:regulation of cell migration"/>
    <property type="evidence" value="ECO:0007669"/>
    <property type="project" value="TreeGrafter"/>
</dbReference>
<reference evidence="2 3" key="1">
    <citation type="journal article" date="2019" name="PLoS Biol.">
        <title>Sex chromosomes control vertical transmission of feminizing Wolbachia symbionts in an isopod.</title>
        <authorList>
            <person name="Becking T."/>
            <person name="Chebbi M.A."/>
            <person name="Giraud I."/>
            <person name="Moumen B."/>
            <person name="Laverre T."/>
            <person name="Caubet Y."/>
            <person name="Peccoud J."/>
            <person name="Gilbert C."/>
            <person name="Cordaux R."/>
        </authorList>
    </citation>
    <scope>NUCLEOTIDE SEQUENCE [LARGE SCALE GENOMIC DNA]</scope>
    <source>
        <strain evidence="2">ANa2</strain>
        <tissue evidence="2">Whole body excluding digestive tract and cuticle</tissue>
    </source>
</reference>
<dbReference type="Proteomes" id="UP000326759">
    <property type="component" value="Unassembled WGS sequence"/>
</dbReference>
<feature type="region of interest" description="Disordered" evidence="1">
    <location>
        <begin position="458"/>
        <end position="584"/>
    </location>
</feature>
<feature type="region of interest" description="Disordered" evidence="1">
    <location>
        <begin position="316"/>
        <end position="382"/>
    </location>
</feature>
<evidence type="ECO:0000313" key="2">
    <source>
        <dbReference type="EMBL" id="KAB7501747.1"/>
    </source>
</evidence>
<dbReference type="PANTHER" id="PTHR14826:SF14">
    <property type="entry name" value="ANGIOMOTIN_C DOMAIN-CONTAINING PROTEIN"/>
    <property type="match status" value="1"/>
</dbReference>
<feature type="compositionally biased region" description="Basic and acidic residues" evidence="1">
    <location>
        <begin position="519"/>
        <end position="538"/>
    </location>
</feature>
<feature type="compositionally biased region" description="Low complexity" evidence="1">
    <location>
        <begin position="336"/>
        <end position="378"/>
    </location>
</feature>
<dbReference type="AlphaFoldDB" id="A0A5N5T660"/>
<feature type="compositionally biased region" description="Basic and acidic residues" evidence="1">
    <location>
        <begin position="468"/>
        <end position="481"/>
    </location>
</feature>
<dbReference type="PANTHER" id="PTHR14826">
    <property type="entry name" value="ANGIOMOTIN"/>
    <property type="match status" value="1"/>
</dbReference>
<feature type="compositionally biased region" description="Polar residues" evidence="1">
    <location>
        <begin position="91"/>
        <end position="108"/>
    </location>
</feature>
<feature type="compositionally biased region" description="Polar residues" evidence="1">
    <location>
        <begin position="508"/>
        <end position="518"/>
    </location>
</feature>
<proteinExistence type="predicted"/>
<comment type="caution">
    <text evidence="2">The sequence shown here is derived from an EMBL/GenBank/DDBJ whole genome shotgun (WGS) entry which is preliminary data.</text>
</comment>
<dbReference type="InterPro" id="IPR051747">
    <property type="entry name" value="Angiomotin-like"/>
</dbReference>
<organism evidence="2 3">
    <name type="scientific">Armadillidium nasatum</name>
    <dbReference type="NCBI Taxonomy" id="96803"/>
    <lineage>
        <taxon>Eukaryota</taxon>
        <taxon>Metazoa</taxon>
        <taxon>Ecdysozoa</taxon>
        <taxon>Arthropoda</taxon>
        <taxon>Crustacea</taxon>
        <taxon>Multicrustacea</taxon>
        <taxon>Malacostraca</taxon>
        <taxon>Eumalacostraca</taxon>
        <taxon>Peracarida</taxon>
        <taxon>Isopoda</taxon>
        <taxon>Oniscidea</taxon>
        <taxon>Crinocheta</taxon>
        <taxon>Armadillidiidae</taxon>
        <taxon>Armadillidium</taxon>
    </lineage>
</organism>